<proteinExistence type="predicted"/>
<sequence>MTTTRFSRHAEDFAVKNDMLAIHRKHLGFSGATAESSMRRRKAARSSRTEKMPVIPQAPSRGRAEKSWAVPLRWRPAASFISPNDVSVIPKQVRSPWAWNRCQTAVAWRRR</sequence>
<protein>
    <submittedName>
        <fullName evidence="2">Uncharacterized protein</fullName>
    </submittedName>
</protein>
<comment type="caution">
    <text evidence="2">The sequence shown here is derived from an EMBL/GenBank/DDBJ whole genome shotgun (WGS) entry which is preliminary data.</text>
</comment>
<dbReference type="EMBL" id="AJGV01000094">
    <property type="protein sequence ID" value="EJJ06020.1"/>
    <property type="molecule type" value="Genomic_DNA"/>
</dbReference>
<evidence type="ECO:0000256" key="1">
    <source>
        <dbReference type="SAM" id="MobiDB-lite"/>
    </source>
</evidence>
<accession>J2K0U2</accession>
<name>J2K0U2_9ACTN</name>
<dbReference type="AlphaFoldDB" id="J2K0U2"/>
<organism evidence="2">
    <name type="scientific">Streptomyces auratus AGR0001</name>
    <dbReference type="NCBI Taxonomy" id="1160718"/>
    <lineage>
        <taxon>Bacteria</taxon>
        <taxon>Bacillati</taxon>
        <taxon>Actinomycetota</taxon>
        <taxon>Actinomycetes</taxon>
        <taxon>Kitasatosporales</taxon>
        <taxon>Streptomycetaceae</taxon>
        <taxon>Streptomyces</taxon>
    </lineage>
</organism>
<reference evidence="2" key="1">
    <citation type="journal article" date="2012" name="J. Bacteriol.">
        <title>Genome Sequence of Streptomyces auratus Strain AGR0001, a Phoslactomycin-Producing Actinomycete.</title>
        <authorList>
            <person name="Han X."/>
            <person name="Li M."/>
            <person name="Ding Z."/>
            <person name="Zhao J."/>
            <person name="Ji K."/>
            <person name="Wen M."/>
            <person name="Lu T."/>
        </authorList>
    </citation>
    <scope>NUCLEOTIDE SEQUENCE [LARGE SCALE GENOMIC DNA]</scope>
    <source>
        <strain evidence="2">AGR0001</strain>
    </source>
</reference>
<gene>
    <name evidence="2" type="ORF">SU9_15744</name>
</gene>
<feature type="region of interest" description="Disordered" evidence="1">
    <location>
        <begin position="31"/>
        <end position="66"/>
    </location>
</feature>
<dbReference type="HOGENOM" id="CLU_2156844_0_0_11"/>
<evidence type="ECO:0000313" key="2">
    <source>
        <dbReference type="EMBL" id="EJJ06020.1"/>
    </source>
</evidence>